<protein>
    <submittedName>
        <fullName evidence="1">Uncharacterized protein</fullName>
    </submittedName>
</protein>
<comment type="caution">
    <text evidence="1">The sequence shown here is derived from an EMBL/GenBank/DDBJ whole genome shotgun (WGS) entry which is preliminary data.</text>
</comment>
<sequence length="358" mass="40244">MLTIYRAKAHLQNYLSETNGFNEINRKVLTYLTELLLDILNAESSDLAYSELQKKIVQSSRSLYIGCEDSKDRLRAISDISCFLKALLAEKQEVRIARLDSDDDNSVEISLSHVDCDSDLTVKLVVERHSAIHRGPGTINCQVSILNYRKPLPNKIDVIEVNYSGNISTATENLLSYLTSVRELGVEHDYSGWSVIKLGEIETNRLIADLLKTGSNSCIEEEEWSSLDTVISDDVQILDLSDNLSFEECLAAFPLLSDYWIPFYQYDVDGHAFGQTVANVVLQSALILADCQEQIAAVAQTFVENIDSQDMVETAESSLNETLYFSVNDHTDISEECLLVRKQFLESVKQAEDEDDGW</sequence>
<gene>
    <name evidence="1" type="ORF">QWJ08_21805</name>
</gene>
<accession>A0ABT7Y7P9</accession>
<evidence type="ECO:0000313" key="1">
    <source>
        <dbReference type="EMBL" id="MDN2483995.1"/>
    </source>
</evidence>
<evidence type="ECO:0000313" key="2">
    <source>
        <dbReference type="Proteomes" id="UP001169719"/>
    </source>
</evidence>
<reference evidence="1" key="1">
    <citation type="submission" date="2024-05" db="EMBL/GenBank/DDBJ databases">
        <title>Genome Sequences of Four Agar- Degrading Marine Bacteria.</title>
        <authorList>
            <person name="Phillips E.K."/>
            <person name="Shaffer J.C."/>
            <person name="Henson M.W."/>
            <person name="Temperton B."/>
            <person name="Thrash C.J."/>
            <person name="Martin M.O."/>
        </authorList>
    </citation>
    <scope>NUCLEOTIDE SEQUENCE</scope>
    <source>
        <strain evidence="1">EKP203</strain>
    </source>
</reference>
<dbReference type="Proteomes" id="UP001169719">
    <property type="component" value="Unassembled WGS sequence"/>
</dbReference>
<organism evidence="1 2">
    <name type="scientific">Vibrio agarivorans</name>
    <dbReference type="NCBI Taxonomy" id="153622"/>
    <lineage>
        <taxon>Bacteria</taxon>
        <taxon>Pseudomonadati</taxon>
        <taxon>Pseudomonadota</taxon>
        <taxon>Gammaproteobacteria</taxon>
        <taxon>Vibrionales</taxon>
        <taxon>Vibrionaceae</taxon>
        <taxon>Vibrio</taxon>
    </lineage>
</organism>
<name>A0ABT7Y7P9_9VIBR</name>
<keyword evidence="2" id="KW-1185">Reference proteome</keyword>
<proteinExistence type="predicted"/>
<dbReference type="EMBL" id="JAUEOZ010000003">
    <property type="protein sequence ID" value="MDN2483995.1"/>
    <property type="molecule type" value="Genomic_DNA"/>
</dbReference>
<dbReference type="RefSeq" id="WP_289964192.1">
    <property type="nucleotide sequence ID" value="NZ_JAUEOZ010000003.1"/>
</dbReference>